<feature type="region of interest" description="Disordered" evidence="1">
    <location>
        <begin position="43"/>
        <end position="63"/>
    </location>
</feature>
<reference evidence="2" key="1">
    <citation type="submission" date="2021-01" db="EMBL/GenBank/DDBJ databases">
        <title>A chromosome-scale assembly of European eel, Anguilla anguilla.</title>
        <authorList>
            <person name="Henkel C."/>
            <person name="Jong-Raadsen S.A."/>
            <person name="Dufour S."/>
            <person name="Weltzien F.-A."/>
            <person name="Palstra A.P."/>
            <person name="Pelster B."/>
            <person name="Spaink H.P."/>
            <person name="Van Den Thillart G.E."/>
            <person name="Jansen H."/>
            <person name="Zahm M."/>
            <person name="Klopp C."/>
            <person name="Cedric C."/>
            <person name="Louis A."/>
            <person name="Berthelot C."/>
            <person name="Parey E."/>
            <person name="Roest Crollius H."/>
            <person name="Montfort J."/>
            <person name="Robinson-Rechavi M."/>
            <person name="Bucao C."/>
            <person name="Bouchez O."/>
            <person name="Gislard M."/>
            <person name="Lluch J."/>
            <person name="Milhes M."/>
            <person name="Lampietro C."/>
            <person name="Lopez Roques C."/>
            <person name="Donnadieu C."/>
            <person name="Braasch I."/>
            <person name="Desvignes T."/>
            <person name="Postlethwait J."/>
            <person name="Bobe J."/>
            <person name="Guiguen Y."/>
            <person name="Dirks R."/>
        </authorList>
    </citation>
    <scope>NUCLEOTIDE SEQUENCE</scope>
    <source>
        <strain evidence="2">Tag_6206</strain>
        <tissue evidence="2">Liver</tissue>
    </source>
</reference>
<feature type="compositionally biased region" description="Low complexity" evidence="1">
    <location>
        <begin position="51"/>
        <end position="63"/>
    </location>
</feature>
<evidence type="ECO:0000313" key="2">
    <source>
        <dbReference type="EMBL" id="KAG5851065.1"/>
    </source>
</evidence>
<dbReference type="EMBL" id="JAFIRN010000004">
    <property type="protein sequence ID" value="KAG5851065.1"/>
    <property type="molecule type" value="Genomic_DNA"/>
</dbReference>
<evidence type="ECO:0000256" key="1">
    <source>
        <dbReference type="SAM" id="MobiDB-lite"/>
    </source>
</evidence>
<feature type="region of interest" description="Disordered" evidence="1">
    <location>
        <begin position="77"/>
        <end position="97"/>
    </location>
</feature>
<dbReference type="Proteomes" id="UP001044222">
    <property type="component" value="Unassembled WGS sequence"/>
</dbReference>
<evidence type="ECO:0000313" key="3">
    <source>
        <dbReference type="Proteomes" id="UP001044222"/>
    </source>
</evidence>
<protein>
    <submittedName>
        <fullName evidence="2">Uncharacterized protein</fullName>
    </submittedName>
</protein>
<sequence length="97" mass="10526">MPRLFLISQVPILGTSKTQQKTAQITPSTLEQLDTHATSYSTTNLKEPLEPLSSLTNPTSNTSHRLLSNVSTYLPDSISPSSITEQRGENLPVSSLS</sequence>
<proteinExistence type="predicted"/>
<keyword evidence="3" id="KW-1185">Reference proteome</keyword>
<gene>
    <name evidence="2" type="ORF">ANANG_G00089050</name>
</gene>
<comment type="caution">
    <text evidence="2">The sequence shown here is derived from an EMBL/GenBank/DDBJ whole genome shotgun (WGS) entry which is preliminary data.</text>
</comment>
<name>A0A9D3MPR1_ANGAN</name>
<organism evidence="2 3">
    <name type="scientific">Anguilla anguilla</name>
    <name type="common">European freshwater eel</name>
    <name type="synonym">Muraena anguilla</name>
    <dbReference type="NCBI Taxonomy" id="7936"/>
    <lineage>
        <taxon>Eukaryota</taxon>
        <taxon>Metazoa</taxon>
        <taxon>Chordata</taxon>
        <taxon>Craniata</taxon>
        <taxon>Vertebrata</taxon>
        <taxon>Euteleostomi</taxon>
        <taxon>Actinopterygii</taxon>
        <taxon>Neopterygii</taxon>
        <taxon>Teleostei</taxon>
        <taxon>Anguilliformes</taxon>
        <taxon>Anguillidae</taxon>
        <taxon>Anguilla</taxon>
    </lineage>
</organism>
<dbReference type="AlphaFoldDB" id="A0A9D3MPR1"/>
<accession>A0A9D3MPR1</accession>